<evidence type="ECO:0000256" key="1">
    <source>
        <dbReference type="SAM" id="MobiDB-lite"/>
    </source>
</evidence>
<dbReference type="AlphaFoldDB" id="A0AAV5GHC1"/>
<feature type="region of interest" description="Disordered" evidence="1">
    <location>
        <begin position="1"/>
        <end position="46"/>
    </location>
</feature>
<keyword evidence="3" id="KW-1185">Reference proteome</keyword>
<accession>A0AAV5GHC1</accession>
<name>A0AAV5GHC1_9BASI</name>
<feature type="region of interest" description="Disordered" evidence="1">
    <location>
        <begin position="62"/>
        <end position="120"/>
    </location>
</feature>
<feature type="compositionally biased region" description="Low complexity" evidence="1">
    <location>
        <begin position="102"/>
        <end position="112"/>
    </location>
</feature>
<dbReference type="EMBL" id="BQKY01000004">
    <property type="protein sequence ID" value="GJN89279.1"/>
    <property type="molecule type" value="Genomic_DNA"/>
</dbReference>
<sequence length="304" mass="31824">MPRSQSISHSPFPPVPSSPSTSAQSAFAPPPSRSARPALSKASSLADLRSAPRKFLKRFHHKTSAGSHDDLWGCAGDLDEASEGPEPGMATSHAPPFPSSPSPSATITARTSPPRRPAPYAFPLTAELTAEELRRLERQREADLAASAALDYCSSHSHARKSSRSSSAAFVDTVGLSAQTLAGAIQQLHLAPEHARAPHAGLEPALPIGDFDAEGRPRSGSVVSMHGGCASSASECSSRPRTNDSLPSFAESSVSTVDSTGSFPPSPVHSPTLRSRPMFSGPYKAPAKVDTDSVAVQPRAYSFI</sequence>
<evidence type="ECO:0008006" key="4">
    <source>
        <dbReference type="Google" id="ProtNLM"/>
    </source>
</evidence>
<feature type="compositionally biased region" description="Low complexity" evidence="1">
    <location>
        <begin position="18"/>
        <end position="46"/>
    </location>
</feature>
<comment type="caution">
    <text evidence="2">The sequence shown here is derived from an EMBL/GenBank/DDBJ whole genome shotgun (WGS) entry which is preliminary data.</text>
</comment>
<feature type="compositionally biased region" description="Low complexity" evidence="1">
    <location>
        <begin position="227"/>
        <end position="237"/>
    </location>
</feature>
<reference evidence="2 3" key="1">
    <citation type="submission" date="2021-12" db="EMBL/GenBank/DDBJ databases">
        <title>High titer production of polyol ester of fatty acids by Rhodotorula paludigena BS15 towards product separation-free biomass refinery.</title>
        <authorList>
            <person name="Mano J."/>
            <person name="Ono H."/>
            <person name="Tanaka T."/>
            <person name="Naito K."/>
            <person name="Sushida H."/>
            <person name="Ike M."/>
            <person name="Tokuyasu K."/>
            <person name="Kitaoka M."/>
        </authorList>
    </citation>
    <scope>NUCLEOTIDE SEQUENCE [LARGE SCALE GENOMIC DNA]</scope>
    <source>
        <strain evidence="2 3">BS15</strain>
    </source>
</reference>
<feature type="compositionally biased region" description="Low complexity" evidence="1">
    <location>
        <begin position="1"/>
        <end position="10"/>
    </location>
</feature>
<evidence type="ECO:0000313" key="3">
    <source>
        <dbReference type="Proteomes" id="UP001342314"/>
    </source>
</evidence>
<feature type="compositionally biased region" description="Polar residues" evidence="1">
    <location>
        <begin position="239"/>
        <end position="263"/>
    </location>
</feature>
<dbReference type="Proteomes" id="UP001342314">
    <property type="component" value="Unassembled WGS sequence"/>
</dbReference>
<protein>
    <recommendedName>
        <fullName evidence="4">Proteophosphoglycan ppg4</fullName>
    </recommendedName>
</protein>
<gene>
    <name evidence="2" type="ORF">Rhopal_002258-T1</name>
</gene>
<feature type="region of interest" description="Disordered" evidence="1">
    <location>
        <begin position="201"/>
        <end position="291"/>
    </location>
</feature>
<proteinExistence type="predicted"/>
<evidence type="ECO:0000313" key="2">
    <source>
        <dbReference type="EMBL" id="GJN89279.1"/>
    </source>
</evidence>
<organism evidence="2 3">
    <name type="scientific">Rhodotorula paludigena</name>
    <dbReference type="NCBI Taxonomy" id="86838"/>
    <lineage>
        <taxon>Eukaryota</taxon>
        <taxon>Fungi</taxon>
        <taxon>Dikarya</taxon>
        <taxon>Basidiomycota</taxon>
        <taxon>Pucciniomycotina</taxon>
        <taxon>Microbotryomycetes</taxon>
        <taxon>Sporidiobolales</taxon>
        <taxon>Sporidiobolaceae</taxon>
        <taxon>Rhodotorula</taxon>
    </lineage>
</organism>